<keyword evidence="3" id="KW-1185">Reference proteome</keyword>
<feature type="chain" id="PRO_5042261529" evidence="1">
    <location>
        <begin position="19"/>
        <end position="367"/>
    </location>
</feature>
<dbReference type="AlphaFoldDB" id="A0AAD2K633"/>
<dbReference type="EMBL" id="CAVNYO010000440">
    <property type="protein sequence ID" value="CAK5280763.1"/>
    <property type="molecule type" value="Genomic_DNA"/>
</dbReference>
<sequence>MFTQLVALTLGALSFASAAPSRQQLFSGGSCAQDVRPASEASSHMFCGFCPALLIRNSHEQGFSNVPEPGMYEITTPKFGGALLHGFQIGNPLVVSRALLYPGPFGQYELSVTRDNTIRLMHRGHNTAVVVDKDQFISTASTGRATPDEFDLQETDTEGQYVVYSTEHRGYVWTLNPSDSALVSRVTLAPFRGLPSQHFRFKRLDEFVLGLEHLPASTGLRSPAASVFGNFDPISPGRYRIIDGVVGGLVRSYEIGQGAYTSSGRDYPGDFALWDVIGDNNAGYTITNVGQGLPLVLTDSKNLAPIPGLAPARFRFVALIKGRVSVSLIGVEGVWGLDSSSGYIHASIEIQSQRQGDATQVFFFSPS</sequence>
<evidence type="ECO:0000313" key="3">
    <source>
        <dbReference type="Proteomes" id="UP001295794"/>
    </source>
</evidence>
<protein>
    <submittedName>
        <fullName evidence="2">Uncharacterized protein</fullName>
    </submittedName>
</protein>
<feature type="signal peptide" evidence="1">
    <location>
        <begin position="1"/>
        <end position="18"/>
    </location>
</feature>
<evidence type="ECO:0000313" key="2">
    <source>
        <dbReference type="EMBL" id="CAK5280763.1"/>
    </source>
</evidence>
<accession>A0AAD2K633</accession>
<name>A0AAD2K633_9AGAR</name>
<keyword evidence="1" id="KW-0732">Signal</keyword>
<dbReference type="Proteomes" id="UP001295794">
    <property type="component" value="Unassembled WGS sequence"/>
</dbReference>
<gene>
    <name evidence="2" type="ORF">MYCIT1_LOCUS31377</name>
</gene>
<proteinExistence type="predicted"/>
<evidence type="ECO:0000256" key="1">
    <source>
        <dbReference type="SAM" id="SignalP"/>
    </source>
</evidence>
<reference evidence="2" key="1">
    <citation type="submission" date="2023-11" db="EMBL/GenBank/DDBJ databases">
        <authorList>
            <person name="De Vega J J."/>
            <person name="De Vega J J."/>
        </authorList>
    </citation>
    <scope>NUCLEOTIDE SEQUENCE</scope>
</reference>
<comment type="caution">
    <text evidence="2">The sequence shown here is derived from an EMBL/GenBank/DDBJ whole genome shotgun (WGS) entry which is preliminary data.</text>
</comment>
<organism evidence="2 3">
    <name type="scientific">Mycena citricolor</name>
    <dbReference type="NCBI Taxonomy" id="2018698"/>
    <lineage>
        <taxon>Eukaryota</taxon>
        <taxon>Fungi</taxon>
        <taxon>Dikarya</taxon>
        <taxon>Basidiomycota</taxon>
        <taxon>Agaricomycotina</taxon>
        <taxon>Agaricomycetes</taxon>
        <taxon>Agaricomycetidae</taxon>
        <taxon>Agaricales</taxon>
        <taxon>Marasmiineae</taxon>
        <taxon>Mycenaceae</taxon>
        <taxon>Mycena</taxon>
    </lineage>
</organism>